<feature type="region of interest" description="Disordered" evidence="1">
    <location>
        <begin position="1"/>
        <end position="56"/>
    </location>
</feature>
<dbReference type="Proteomes" id="UP000230423">
    <property type="component" value="Unassembled WGS sequence"/>
</dbReference>
<evidence type="ECO:0000313" key="2">
    <source>
        <dbReference type="EMBL" id="PIO56006.1"/>
    </source>
</evidence>
<proteinExistence type="predicted"/>
<accession>A0A2G9TDF4</accession>
<gene>
    <name evidence="2" type="ORF">TELCIR_22602</name>
</gene>
<feature type="compositionally biased region" description="Pro residues" evidence="1">
    <location>
        <begin position="171"/>
        <end position="182"/>
    </location>
</feature>
<keyword evidence="3" id="KW-1185">Reference proteome</keyword>
<protein>
    <submittedName>
        <fullName evidence="2">Uncharacterized protein</fullName>
    </submittedName>
</protein>
<feature type="compositionally biased region" description="Polar residues" evidence="1">
    <location>
        <begin position="44"/>
        <end position="56"/>
    </location>
</feature>
<feature type="region of interest" description="Disordered" evidence="1">
    <location>
        <begin position="167"/>
        <end position="190"/>
    </location>
</feature>
<organism evidence="2 3">
    <name type="scientific">Teladorsagia circumcincta</name>
    <name type="common">Brown stomach worm</name>
    <name type="synonym">Ostertagia circumcincta</name>
    <dbReference type="NCBI Taxonomy" id="45464"/>
    <lineage>
        <taxon>Eukaryota</taxon>
        <taxon>Metazoa</taxon>
        <taxon>Ecdysozoa</taxon>
        <taxon>Nematoda</taxon>
        <taxon>Chromadorea</taxon>
        <taxon>Rhabditida</taxon>
        <taxon>Rhabditina</taxon>
        <taxon>Rhabditomorpha</taxon>
        <taxon>Strongyloidea</taxon>
        <taxon>Trichostrongylidae</taxon>
        <taxon>Teladorsagia</taxon>
    </lineage>
</organism>
<dbReference type="EMBL" id="KZ383256">
    <property type="protein sequence ID" value="PIO56006.1"/>
    <property type="molecule type" value="Genomic_DNA"/>
</dbReference>
<evidence type="ECO:0000313" key="3">
    <source>
        <dbReference type="Proteomes" id="UP000230423"/>
    </source>
</evidence>
<reference evidence="2 3" key="1">
    <citation type="submission" date="2015-09" db="EMBL/GenBank/DDBJ databases">
        <title>Draft genome of the parasitic nematode Teladorsagia circumcincta isolate WARC Sus (inbred).</title>
        <authorList>
            <person name="Mitreva M."/>
        </authorList>
    </citation>
    <scope>NUCLEOTIDE SEQUENCE [LARGE SCALE GENOMIC DNA]</scope>
    <source>
        <strain evidence="2 3">S</strain>
    </source>
</reference>
<evidence type="ECO:0000256" key="1">
    <source>
        <dbReference type="SAM" id="MobiDB-lite"/>
    </source>
</evidence>
<dbReference type="AlphaFoldDB" id="A0A2G9TDF4"/>
<dbReference type="OrthoDB" id="339325at2759"/>
<name>A0A2G9TDF4_TELCI</name>
<sequence>MFPGPPPIPVKHHHRRTPSDEKGISRQNAFHNGHTPRSPHHAPSQPNLSTIIPPSTSSYEEPYTMLNTRIPAPSTDPYIACPAPHVEVVNNVPYLTMTPKNGIASSGNVVSPSPPGATVQNDQYIHCPRKPERPITLNLTNANTPESSGISTGGSSAFSNLSLAEAAPMIHAPPPPRPPIIPPRDGSIGL</sequence>